<evidence type="ECO:0000259" key="5">
    <source>
        <dbReference type="SMART" id="SM00849"/>
    </source>
</evidence>
<sequence>MNNPSFASRQIGDFTVTALSDGNMAASLDLLSGIETADAAKIQRDAGLAEPGNIHINCYLIRGPGRTLLVDSGTGGLNNSGGKLGENLRSAGVAPEDIDTVLLTHAHPDHIGGLLDAQGQPVYPNAEIHIHPLEAQYWRDDSKMMQVAEHRQRNFLLARRMLTAYAAKLKFLDGAEIVKGIRSVWLPGHTPGHSGYRIDSGNQSLLIWGDIVHFPHIQSAQPGVSIAFDCDPVQAENTRKTIMAQVAREKLLVAGMHFGEPGFAHIVPVTPPDNTDGYHVAYPES</sequence>
<dbReference type="Proteomes" id="UP000476696">
    <property type="component" value="Unassembled WGS sequence"/>
</dbReference>
<evidence type="ECO:0000256" key="3">
    <source>
        <dbReference type="ARBA" id="ARBA00022801"/>
    </source>
</evidence>
<gene>
    <name evidence="6" type="ORF">GW579_16465</name>
</gene>
<dbReference type="SUPFAM" id="SSF56281">
    <property type="entry name" value="Metallo-hydrolase/oxidoreductase"/>
    <property type="match status" value="1"/>
</dbReference>
<proteinExistence type="inferred from homology"/>
<keyword evidence="4" id="KW-0862">Zinc</keyword>
<dbReference type="EMBL" id="JAADJS010000003">
    <property type="protein sequence ID" value="NGX88673.1"/>
    <property type="molecule type" value="Genomic_DNA"/>
</dbReference>
<dbReference type="InterPro" id="IPR036866">
    <property type="entry name" value="RibonucZ/Hydroxyglut_hydro"/>
</dbReference>
<comment type="similarity">
    <text evidence="1">Belongs to the metallo-beta-lactamase superfamily.</text>
</comment>
<dbReference type="Pfam" id="PF00753">
    <property type="entry name" value="Lactamase_B"/>
    <property type="match status" value="1"/>
</dbReference>
<protein>
    <submittedName>
        <fullName evidence="6">MBL fold metallo-hydrolase</fullName>
    </submittedName>
</protein>
<evidence type="ECO:0000256" key="2">
    <source>
        <dbReference type="ARBA" id="ARBA00022723"/>
    </source>
</evidence>
<keyword evidence="7" id="KW-1185">Reference proteome</keyword>
<dbReference type="InterPro" id="IPR001279">
    <property type="entry name" value="Metallo-B-lactamas"/>
</dbReference>
<keyword evidence="2" id="KW-0479">Metal-binding</keyword>
<reference evidence="6 7" key="2">
    <citation type="submission" date="2020-03" db="EMBL/GenBank/DDBJ databases">
        <title>Rahnella aceri sp. nov., isoated from traditional Jeju Makgeolli.</title>
        <authorList>
            <person name="Kim I.S."/>
            <person name="Jeon D."/>
        </authorList>
    </citation>
    <scope>NUCLEOTIDE SEQUENCE [LARGE SCALE GENOMIC DNA]</scope>
    <source>
        <strain evidence="6 7">Lac-M11</strain>
    </source>
</reference>
<evidence type="ECO:0000256" key="4">
    <source>
        <dbReference type="ARBA" id="ARBA00022833"/>
    </source>
</evidence>
<feature type="domain" description="Metallo-beta-lactamase" evidence="5">
    <location>
        <begin position="55"/>
        <end position="257"/>
    </location>
</feature>
<dbReference type="GO" id="GO:0016787">
    <property type="term" value="F:hydrolase activity"/>
    <property type="evidence" value="ECO:0007669"/>
    <property type="project" value="UniProtKB-KW"/>
</dbReference>
<evidence type="ECO:0000256" key="1">
    <source>
        <dbReference type="ARBA" id="ARBA00007749"/>
    </source>
</evidence>
<name>A0A6M2B7Q0_9GAMM</name>
<dbReference type="InterPro" id="IPR051013">
    <property type="entry name" value="MBL_superfamily_lactonases"/>
</dbReference>
<reference evidence="6 7" key="1">
    <citation type="submission" date="2020-01" db="EMBL/GenBank/DDBJ databases">
        <authorList>
            <person name="Lee S.D."/>
        </authorList>
    </citation>
    <scope>NUCLEOTIDE SEQUENCE [LARGE SCALE GENOMIC DNA]</scope>
    <source>
        <strain evidence="6 7">Lac-M11</strain>
    </source>
</reference>
<dbReference type="RefSeq" id="WP_165060290.1">
    <property type="nucleotide sequence ID" value="NZ_JAADJS010000003.1"/>
</dbReference>
<dbReference type="CDD" id="cd07720">
    <property type="entry name" value="OPHC2-like_MBL-fold"/>
    <property type="match status" value="1"/>
</dbReference>
<dbReference type="SMART" id="SM00849">
    <property type="entry name" value="Lactamase_B"/>
    <property type="match status" value="1"/>
</dbReference>
<organism evidence="6 7">
    <name type="scientific">Rahnella contaminans</name>
    <dbReference type="NCBI Taxonomy" id="2703882"/>
    <lineage>
        <taxon>Bacteria</taxon>
        <taxon>Pseudomonadati</taxon>
        <taxon>Pseudomonadota</taxon>
        <taxon>Gammaproteobacteria</taxon>
        <taxon>Enterobacterales</taxon>
        <taxon>Yersiniaceae</taxon>
        <taxon>Rahnella</taxon>
    </lineage>
</organism>
<evidence type="ECO:0000313" key="7">
    <source>
        <dbReference type="Proteomes" id="UP000476696"/>
    </source>
</evidence>
<comment type="caution">
    <text evidence="6">The sequence shown here is derived from an EMBL/GenBank/DDBJ whole genome shotgun (WGS) entry which is preliminary data.</text>
</comment>
<dbReference type="PANTHER" id="PTHR42978:SF6">
    <property type="entry name" value="QUORUM-QUENCHING LACTONASE YTNP-RELATED"/>
    <property type="match status" value="1"/>
</dbReference>
<evidence type="ECO:0000313" key="6">
    <source>
        <dbReference type="EMBL" id="NGX88673.1"/>
    </source>
</evidence>
<accession>A0A6M2B7Q0</accession>
<dbReference type="GO" id="GO:0046872">
    <property type="term" value="F:metal ion binding"/>
    <property type="evidence" value="ECO:0007669"/>
    <property type="project" value="UniProtKB-KW"/>
</dbReference>
<dbReference type="PANTHER" id="PTHR42978">
    <property type="entry name" value="QUORUM-QUENCHING LACTONASE YTNP-RELATED-RELATED"/>
    <property type="match status" value="1"/>
</dbReference>
<keyword evidence="3 6" id="KW-0378">Hydrolase</keyword>
<dbReference type="Gene3D" id="3.60.15.10">
    <property type="entry name" value="Ribonuclease Z/Hydroxyacylglutathione hydrolase-like"/>
    <property type="match status" value="1"/>
</dbReference>
<dbReference type="AlphaFoldDB" id="A0A6M2B7Q0"/>